<sequence>MIDIADIPKLLMRHLGLLICAPIVLIVLAIFFLSLRTPLYSSTSELLVEPEGQNFLVTETGAAGSSQSLQNFDIDSQTYIILSAAVLNEVANTLDLDNDPGLHRVGLRQKLFGTADRRMSDSEKRAATLGSLRDSLQASRLGRSFVFQISATHADPVIAATIANETARSYISQLRGNRSEALTRVSTSLGQQARDLRARVDAAEIAVETYKAENGLISTGQGGLVVDQQIQALNTQIAQARVDLEKAKTTYNLIAPLTPADVEAGGIPQTASSAVLTTLRIQYAQIAQQEAEAATTLGASHPTLRELESQLENTRRQIASELQRIKRAVKSQYEQAQGTLTALETQSTNLQSANSKQGQALIELRQLQSEADTSREIYEAFLKRSRELEEQPELNTNATRVLSEAQPSSSPNGPRKSIVALAAGLFGFALAASAIIGVAILRGQISSEQDLLRRTGAPLLANIPSERSRPSTNAHEIANRFFGASTDRSNQRYIALTRLAYALRQAYADERPANILVLSTDNSRDTFAFTREVAIQLHEMGEDVLYAAANQEKTKVDRDRLTSRSQISASGRDGIEFLTQIASPRSKATLTTTNSADQFIGSGLSRHLTIERIDTRRKYASHGALEPAADDFLIVDGGAASQSPILPVLLRHCDGIILVSSLGKTSIGSLDKTLAYLQPWRERVIGNVVLEAA</sequence>
<evidence type="ECO:0000256" key="8">
    <source>
        <dbReference type="SAM" id="Phobius"/>
    </source>
</evidence>
<dbReference type="GO" id="GO:0004713">
    <property type="term" value="F:protein tyrosine kinase activity"/>
    <property type="evidence" value="ECO:0007669"/>
    <property type="project" value="TreeGrafter"/>
</dbReference>
<dbReference type="RefSeq" id="WP_213217706.1">
    <property type="nucleotide sequence ID" value="NZ_QTKU01000005.1"/>
</dbReference>
<dbReference type="InterPro" id="IPR032807">
    <property type="entry name" value="GNVR"/>
</dbReference>
<evidence type="ECO:0000313" key="12">
    <source>
        <dbReference type="Proteomes" id="UP000705379"/>
    </source>
</evidence>
<keyword evidence="4 8" id="KW-1133">Transmembrane helix</keyword>
<evidence type="ECO:0000256" key="5">
    <source>
        <dbReference type="ARBA" id="ARBA00023136"/>
    </source>
</evidence>
<feature type="compositionally biased region" description="Polar residues" evidence="7">
    <location>
        <begin position="393"/>
        <end position="412"/>
    </location>
</feature>
<comment type="caution">
    <text evidence="11">The sequence shown here is derived from an EMBL/GenBank/DDBJ whole genome shotgun (WGS) entry which is preliminary data.</text>
</comment>
<dbReference type="Gene3D" id="3.40.50.300">
    <property type="entry name" value="P-loop containing nucleotide triphosphate hydrolases"/>
    <property type="match status" value="1"/>
</dbReference>
<reference evidence="11" key="2">
    <citation type="journal article" date="2021" name="Microorganisms">
        <title>Bacterial Dimethylsulfoniopropionate Biosynthesis in the East China Sea.</title>
        <authorList>
            <person name="Liu J."/>
            <person name="Zhang Y."/>
            <person name="Liu J."/>
            <person name="Zhong H."/>
            <person name="Williams B.T."/>
            <person name="Zheng Y."/>
            <person name="Curson A.R.J."/>
            <person name="Sun C."/>
            <person name="Sun H."/>
            <person name="Song D."/>
            <person name="Wagner Mackenzie B."/>
            <person name="Bermejo Martinez A."/>
            <person name="Todd J.D."/>
            <person name="Zhang X.H."/>
        </authorList>
    </citation>
    <scope>NUCLEOTIDE SEQUENCE</scope>
    <source>
        <strain evidence="11">AESS21</strain>
    </source>
</reference>
<gene>
    <name evidence="11" type="ORF">DYI23_19425</name>
</gene>
<evidence type="ECO:0000256" key="2">
    <source>
        <dbReference type="ARBA" id="ARBA00022475"/>
    </source>
</evidence>
<evidence type="ECO:0000259" key="9">
    <source>
        <dbReference type="Pfam" id="PF02706"/>
    </source>
</evidence>
<keyword evidence="2" id="KW-1003">Cell membrane</keyword>
<comment type="subcellular location">
    <subcellularLocation>
        <location evidence="1">Cell membrane</location>
        <topology evidence="1">Multi-pass membrane protein</topology>
    </subcellularLocation>
</comment>
<reference evidence="11" key="1">
    <citation type="submission" date="2018-08" db="EMBL/GenBank/DDBJ databases">
        <authorList>
            <person name="Jin W."/>
            <person name="Wang H."/>
            <person name="Yang Y."/>
            <person name="Li M."/>
            <person name="Liu J."/>
        </authorList>
    </citation>
    <scope>NUCLEOTIDE SEQUENCE</scope>
    <source>
        <strain evidence="11">AESS21</strain>
    </source>
</reference>
<dbReference type="AlphaFoldDB" id="A0A944GVF9"/>
<feature type="coiled-coil region" evidence="6">
    <location>
        <begin position="193"/>
        <end position="250"/>
    </location>
</feature>
<evidence type="ECO:0000313" key="11">
    <source>
        <dbReference type="EMBL" id="MBS8262405.1"/>
    </source>
</evidence>
<dbReference type="GO" id="GO:0005886">
    <property type="term" value="C:plasma membrane"/>
    <property type="evidence" value="ECO:0007669"/>
    <property type="project" value="UniProtKB-SubCell"/>
</dbReference>
<proteinExistence type="predicted"/>
<keyword evidence="5 8" id="KW-0472">Membrane</keyword>
<feature type="domain" description="Tyrosine-protein kinase G-rich" evidence="10">
    <location>
        <begin position="364"/>
        <end position="435"/>
    </location>
</feature>
<keyword evidence="6" id="KW-0175">Coiled coil</keyword>
<dbReference type="PANTHER" id="PTHR32309:SF13">
    <property type="entry name" value="FERRIC ENTEROBACTIN TRANSPORT PROTEIN FEPE"/>
    <property type="match status" value="1"/>
</dbReference>
<protein>
    <submittedName>
        <fullName evidence="11">Exopolysaccharide polymerization/transport protein</fullName>
    </submittedName>
</protein>
<feature type="domain" description="Polysaccharide chain length determinant N-terminal" evidence="9">
    <location>
        <begin position="2"/>
        <end position="93"/>
    </location>
</feature>
<dbReference type="Pfam" id="PF02706">
    <property type="entry name" value="Wzz"/>
    <property type="match status" value="1"/>
</dbReference>
<accession>A0A944GVF9</accession>
<dbReference type="Proteomes" id="UP000705379">
    <property type="component" value="Unassembled WGS sequence"/>
</dbReference>
<organism evidence="11 12">
    <name type="scientific">Roseibium polysiphoniae</name>
    <dbReference type="NCBI Taxonomy" id="2571221"/>
    <lineage>
        <taxon>Bacteria</taxon>
        <taxon>Pseudomonadati</taxon>
        <taxon>Pseudomonadota</taxon>
        <taxon>Alphaproteobacteria</taxon>
        <taxon>Hyphomicrobiales</taxon>
        <taxon>Stappiaceae</taxon>
        <taxon>Roseibium</taxon>
    </lineage>
</organism>
<feature type="coiled-coil region" evidence="6">
    <location>
        <begin position="304"/>
        <end position="370"/>
    </location>
</feature>
<evidence type="ECO:0000256" key="3">
    <source>
        <dbReference type="ARBA" id="ARBA00022692"/>
    </source>
</evidence>
<dbReference type="EMBL" id="QTKU01000005">
    <property type="protein sequence ID" value="MBS8262405.1"/>
    <property type="molecule type" value="Genomic_DNA"/>
</dbReference>
<keyword evidence="3 8" id="KW-0812">Transmembrane</keyword>
<evidence type="ECO:0000256" key="7">
    <source>
        <dbReference type="SAM" id="MobiDB-lite"/>
    </source>
</evidence>
<dbReference type="InterPro" id="IPR050445">
    <property type="entry name" value="Bact_polysacc_biosynth/exp"/>
</dbReference>
<dbReference type="InterPro" id="IPR027417">
    <property type="entry name" value="P-loop_NTPase"/>
</dbReference>
<feature type="transmembrane region" description="Helical" evidence="8">
    <location>
        <begin position="15"/>
        <end position="35"/>
    </location>
</feature>
<evidence type="ECO:0000256" key="1">
    <source>
        <dbReference type="ARBA" id="ARBA00004651"/>
    </source>
</evidence>
<name>A0A944GVF9_9HYPH</name>
<dbReference type="PANTHER" id="PTHR32309">
    <property type="entry name" value="TYROSINE-PROTEIN KINASE"/>
    <property type="match status" value="1"/>
</dbReference>
<feature type="region of interest" description="Disordered" evidence="7">
    <location>
        <begin position="389"/>
        <end position="414"/>
    </location>
</feature>
<feature type="transmembrane region" description="Helical" evidence="8">
    <location>
        <begin position="418"/>
        <end position="441"/>
    </location>
</feature>
<dbReference type="Pfam" id="PF13807">
    <property type="entry name" value="GNVR"/>
    <property type="match status" value="1"/>
</dbReference>
<evidence type="ECO:0000259" key="10">
    <source>
        <dbReference type="Pfam" id="PF13807"/>
    </source>
</evidence>
<dbReference type="InterPro" id="IPR003856">
    <property type="entry name" value="LPS_length_determ_N"/>
</dbReference>
<evidence type="ECO:0000256" key="4">
    <source>
        <dbReference type="ARBA" id="ARBA00022989"/>
    </source>
</evidence>
<evidence type="ECO:0000256" key="6">
    <source>
        <dbReference type="SAM" id="Coils"/>
    </source>
</evidence>